<keyword evidence="4" id="KW-1185">Reference proteome</keyword>
<feature type="region of interest" description="Disordered" evidence="1">
    <location>
        <begin position="1"/>
        <end position="52"/>
    </location>
</feature>
<evidence type="ECO:0000256" key="1">
    <source>
        <dbReference type="SAM" id="MobiDB-lite"/>
    </source>
</evidence>
<dbReference type="EMBL" id="PYWW01000055">
    <property type="protein sequence ID" value="PTC24686.1"/>
    <property type="molecule type" value="Genomic_DNA"/>
</dbReference>
<feature type="compositionally biased region" description="Polar residues" evidence="1">
    <location>
        <begin position="39"/>
        <end position="52"/>
    </location>
</feature>
<dbReference type="OrthoDB" id="6637778at2"/>
<sequence length="693" mass="76008">MMMPNSAAQTPRTPTQNSTFPQVPVDQPTTGIGIGPESDTPTPSPFSNTSRATGDTQLAALYASTLPQITGIASRDSELMLENIPPHSTFGQWWAQLGRAMQSPDVGDWMRSVGIDTRTVQISPETGQISYKVQHHITSNPLLQSRGQDDKRWAEVSGPVMQAGKVIAANYGFSKFKPPLSENSNSAPLWLVGRFYRERATLPGEVPQRVAELERDKAFQELPLEQFSSLHEARSEESLDRQRTVLANHNTQRHAAQGFMQMVTFLETGDLPPSLIGEHLEKNTIPVDPDSTYAKTLAGTSGEISLKQYLQTNGWDIPTTGLQVENLVSALLAPEPKSSPYGNYGGALTWPVPLDRNGQQQLLTYLRTDPDVSRFNSVLEYLMQGMNFGPAELQDPQRVIDRVIQSPKGQALGEAIMAEFETMAIKGSAEDWLLAALSIDESFRRSPPGVSPKASLGGCMLATSYNYGKNAAEIIKEIVTTLGRASSPEKANIQVHLLLSTRAPEFLVKDIPDKLIYGTHSWVSFVTAVDRLEASAPGSTATMNYAQVMLHASIAPVSAEERQIEYVAQENALKDWALANGLGYPQNDPQMQTVRNAFNRQIQELSAASQAQRTPMPIARDIALAALKNALPDMDPALFDKKCMSFEPDVPDFPGPTRSWTCISTAEVCRMHRLYETTSAITFVIIPVTSSLH</sequence>
<evidence type="ECO:0000313" key="3">
    <source>
        <dbReference type="EMBL" id="PTC24686.1"/>
    </source>
</evidence>
<dbReference type="AlphaFoldDB" id="A0A2T4FMN8"/>
<feature type="compositionally biased region" description="Polar residues" evidence="1">
    <location>
        <begin position="1"/>
        <end position="21"/>
    </location>
</feature>
<reference evidence="3 5" key="2">
    <citation type="submission" date="2018-03" db="EMBL/GenBank/DDBJ databases">
        <title>Diversity of bacteria associated with corn roots inoculated with woodland soils in Canada, and Description of Pseudomonas aylmerense sp. nov.</title>
        <authorList>
            <person name="Tambong J.T."/>
            <person name="Xu R."/>
            <person name="Tchagang C."/>
        </authorList>
    </citation>
    <scope>NUCLEOTIDE SEQUENCE [LARGE SCALE GENOMIC DNA]</scope>
    <source>
        <strain evidence="3 5">S1E44</strain>
    </source>
</reference>
<protein>
    <submittedName>
        <fullName evidence="3">Uncharacterized protein</fullName>
    </submittedName>
</protein>
<accession>A0A2T4FMN8</accession>
<dbReference type="Proteomes" id="UP000240571">
    <property type="component" value="Unassembled WGS sequence"/>
</dbReference>
<organism evidence="3 5">
    <name type="scientific">Pseudomonas aylmerensis</name>
    <dbReference type="NCBI Taxonomy" id="1869229"/>
    <lineage>
        <taxon>Bacteria</taxon>
        <taxon>Pseudomonadati</taxon>
        <taxon>Pseudomonadota</taxon>
        <taxon>Gammaproteobacteria</taxon>
        <taxon>Pseudomonadales</taxon>
        <taxon>Pseudomonadaceae</taxon>
        <taxon>Pseudomonas</taxon>
    </lineage>
</organism>
<dbReference type="RefSeq" id="WP_065905377.1">
    <property type="nucleotide sequence ID" value="NZ_MAUE01000025.1"/>
</dbReference>
<dbReference type="Proteomes" id="UP000095081">
    <property type="component" value="Unassembled WGS sequence"/>
</dbReference>
<proteinExistence type="predicted"/>
<evidence type="ECO:0000313" key="2">
    <source>
        <dbReference type="EMBL" id="OCW24768.1"/>
    </source>
</evidence>
<comment type="caution">
    <text evidence="3">The sequence shown here is derived from an EMBL/GenBank/DDBJ whole genome shotgun (WGS) entry which is preliminary data.</text>
</comment>
<reference evidence="2 4" key="1">
    <citation type="submission" date="2016-06" db="EMBL/GenBank/DDBJ databases">
        <title>Draft genome sequence of Pseudomonas sp. S1E40, a novel strain antagonistic activity to fungal plant pathogen.</title>
        <authorList>
            <person name="Tambong J.T."/>
            <person name="Tchagang C."/>
            <person name="Xu R."/>
        </authorList>
    </citation>
    <scope>NUCLEOTIDE SEQUENCE [LARGE SCALE GENOMIC DNA]</scope>
    <source>
        <strain evidence="2 4">S1E40</strain>
    </source>
</reference>
<evidence type="ECO:0000313" key="5">
    <source>
        <dbReference type="Proteomes" id="UP000240571"/>
    </source>
</evidence>
<name>A0A2T4FMN8_9PSED</name>
<dbReference type="EMBL" id="MAUE01000025">
    <property type="protein sequence ID" value="OCW24768.1"/>
    <property type="molecule type" value="Genomic_DNA"/>
</dbReference>
<gene>
    <name evidence="2" type="ORF">BBG20_16940</name>
    <name evidence="3" type="ORF">C9382_26980</name>
</gene>
<evidence type="ECO:0000313" key="4">
    <source>
        <dbReference type="Proteomes" id="UP000095081"/>
    </source>
</evidence>